<dbReference type="eggNOG" id="KOG4255">
    <property type="taxonomic scope" value="Eukaryota"/>
</dbReference>
<evidence type="ECO:0000313" key="11">
    <source>
        <dbReference type="Proteomes" id="UP000014500"/>
    </source>
</evidence>
<organism evidence="10 11">
    <name type="scientific">Strigamia maritima</name>
    <name type="common">European centipede</name>
    <name type="synonym">Geophilus maritimus</name>
    <dbReference type="NCBI Taxonomy" id="126957"/>
    <lineage>
        <taxon>Eukaryota</taxon>
        <taxon>Metazoa</taxon>
        <taxon>Ecdysozoa</taxon>
        <taxon>Arthropoda</taxon>
        <taxon>Myriapoda</taxon>
        <taxon>Chilopoda</taxon>
        <taxon>Pleurostigmophora</taxon>
        <taxon>Geophilomorpha</taxon>
        <taxon>Linotaeniidae</taxon>
        <taxon>Strigamia</taxon>
    </lineage>
</organism>
<dbReference type="AlphaFoldDB" id="T1IJ13"/>
<protein>
    <recommendedName>
        <fullName evidence="9">Riboflavin transporter</fullName>
    </recommendedName>
</protein>
<proteinExistence type="inferred from homology"/>
<dbReference type="PANTHER" id="PTHR12929:SF10">
    <property type="entry name" value="RIBOFLAVIN TRANSPORTER"/>
    <property type="match status" value="1"/>
</dbReference>
<dbReference type="EnsemblMetazoa" id="SMAR000868-RA">
    <property type="protein sequence ID" value="SMAR000868-PA"/>
    <property type="gene ID" value="SMAR000868"/>
</dbReference>
<feature type="transmembrane region" description="Helical" evidence="9">
    <location>
        <begin position="47"/>
        <end position="68"/>
    </location>
</feature>
<evidence type="ECO:0000256" key="4">
    <source>
        <dbReference type="ARBA" id="ARBA00022448"/>
    </source>
</evidence>
<evidence type="ECO:0000256" key="7">
    <source>
        <dbReference type="ARBA" id="ARBA00022989"/>
    </source>
</evidence>
<evidence type="ECO:0000313" key="10">
    <source>
        <dbReference type="EnsemblMetazoa" id="SMAR000868-PA"/>
    </source>
</evidence>
<accession>T1IJ13</accession>
<feature type="transmembrane region" description="Helical" evidence="9">
    <location>
        <begin position="271"/>
        <end position="291"/>
    </location>
</feature>
<feature type="transmembrane region" description="Helical" evidence="9">
    <location>
        <begin position="332"/>
        <end position="353"/>
    </location>
</feature>
<dbReference type="Proteomes" id="UP000014500">
    <property type="component" value="Unassembled WGS sequence"/>
</dbReference>
<evidence type="ECO:0000256" key="6">
    <source>
        <dbReference type="ARBA" id="ARBA00022692"/>
    </source>
</evidence>
<comment type="subcellular location">
    <subcellularLocation>
        <location evidence="2 9">Cell membrane</location>
        <topology evidence="2 9">Multi-pass membrane protein</topology>
    </subcellularLocation>
</comment>
<sequence length="372" mass="41132">MTNITVSRIALVHLFSIFFGIGSWVTINGVWVQLPQLVLHLPEGWALSSYFSIIVQIANIGPLTYSLIDRFIKSKLTDVIAVTLTTGIGSISCLLLSFFWNTQSYLTGQYRSVWLFVLVFLMALVDCTSSVLFLPFMATFKDKYLTSYLVGEGLSGLLPSILALIQGVGSYPECRLVNTTNSTTNESKAFYPEPRFSTGSFFILLFAMDVMSLLSFLFLNYLPFLKTEKVFHLEENENKIVAPVQQPSNTTPKDENSTLIISGLLDKRVKYYLFILQGWLCALSNGVFTAIQTYSCLPYGNNAFLLAVTLSTIANPVACCVAYFLPIKKLSIINLFVAIGTLISCYLLATAVLSPKPPLVNTTIGDILIVSD</sequence>
<keyword evidence="4 9" id="KW-0813">Transport</keyword>
<evidence type="ECO:0000256" key="3">
    <source>
        <dbReference type="ARBA" id="ARBA00006366"/>
    </source>
</evidence>
<dbReference type="STRING" id="126957.T1IJ13"/>
<comment type="similarity">
    <text evidence="3 9">Belongs to the riboflavin transporter family.</text>
</comment>
<dbReference type="PhylomeDB" id="T1IJ13"/>
<dbReference type="Pfam" id="PF06237">
    <property type="entry name" value="SLC52_ribofla_tr"/>
    <property type="match status" value="1"/>
</dbReference>
<feature type="transmembrane region" description="Helical" evidence="9">
    <location>
        <begin position="201"/>
        <end position="222"/>
    </location>
</feature>
<keyword evidence="6 9" id="KW-0812">Transmembrane</keyword>
<dbReference type="OMA" id="CTWIGTN"/>
<keyword evidence="8 9" id="KW-0472">Membrane</keyword>
<dbReference type="PANTHER" id="PTHR12929">
    <property type="entry name" value="SOLUTE CARRIER FAMILY 52"/>
    <property type="match status" value="1"/>
</dbReference>
<name>T1IJ13_STRMM</name>
<reference evidence="10" key="2">
    <citation type="submission" date="2015-02" db="UniProtKB">
        <authorList>
            <consortium name="EnsemblMetazoa"/>
        </authorList>
    </citation>
    <scope>IDENTIFICATION</scope>
</reference>
<feature type="transmembrane region" description="Helical" evidence="9">
    <location>
        <begin position="303"/>
        <end position="325"/>
    </location>
</feature>
<keyword evidence="11" id="KW-1185">Reference proteome</keyword>
<comment type="catalytic activity">
    <reaction evidence="1 9">
        <text>riboflavin(in) = riboflavin(out)</text>
        <dbReference type="Rhea" id="RHEA:35015"/>
        <dbReference type="ChEBI" id="CHEBI:57986"/>
    </reaction>
</comment>
<keyword evidence="5 9" id="KW-1003">Cell membrane</keyword>
<dbReference type="HOGENOM" id="CLU_034789_1_0_1"/>
<evidence type="ECO:0000256" key="5">
    <source>
        <dbReference type="ARBA" id="ARBA00022475"/>
    </source>
</evidence>
<feature type="transmembrane region" description="Helical" evidence="9">
    <location>
        <begin position="9"/>
        <end position="27"/>
    </location>
</feature>
<evidence type="ECO:0000256" key="1">
    <source>
        <dbReference type="ARBA" id="ARBA00000215"/>
    </source>
</evidence>
<dbReference type="GO" id="GO:0032217">
    <property type="term" value="F:riboflavin transmembrane transporter activity"/>
    <property type="evidence" value="ECO:0007669"/>
    <property type="project" value="UniProtKB-UniRule"/>
</dbReference>
<feature type="transmembrane region" description="Helical" evidence="9">
    <location>
        <begin position="112"/>
        <end position="136"/>
    </location>
</feature>
<feature type="transmembrane region" description="Helical" evidence="9">
    <location>
        <begin position="80"/>
        <end position="100"/>
    </location>
</feature>
<reference evidence="11" key="1">
    <citation type="submission" date="2011-05" db="EMBL/GenBank/DDBJ databases">
        <authorList>
            <person name="Richards S.R."/>
            <person name="Qu J."/>
            <person name="Jiang H."/>
            <person name="Jhangiani S.N."/>
            <person name="Agravi P."/>
            <person name="Goodspeed R."/>
            <person name="Gross S."/>
            <person name="Mandapat C."/>
            <person name="Jackson L."/>
            <person name="Mathew T."/>
            <person name="Pu L."/>
            <person name="Thornton R."/>
            <person name="Saada N."/>
            <person name="Wilczek-Boney K.B."/>
            <person name="Lee S."/>
            <person name="Kovar C."/>
            <person name="Wu Y."/>
            <person name="Scherer S.E."/>
            <person name="Worley K.C."/>
            <person name="Muzny D.M."/>
            <person name="Gibbs R."/>
        </authorList>
    </citation>
    <scope>NUCLEOTIDE SEQUENCE</scope>
    <source>
        <strain evidence="11">Brora</strain>
    </source>
</reference>
<evidence type="ECO:0000256" key="8">
    <source>
        <dbReference type="ARBA" id="ARBA00023136"/>
    </source>
</evidence>
<evidence type="ECO:0000256" key="2">
    <source>
        <dbReference type="ARBA" id="ARBA00004651"/>
    </source>
</evidence>
<dbReference type="GO" id="GO:0005886">
    <property type="term" value="C:plasma membrane"/>
    <property type="evidence" value="ECO:0007669"/>
    <property type="project" value="UniProtKB-SubCell"/>
</dbReference>
<dbReference type="InterPro" id="IPR009357">
    <property type="entry name" value="Riboflavin_transptr"/>
</dbReference>
<evidence type="ECO:0000256" key="9">
    <source>
        <dbReference type="RuleBase" id="RU368035"/>
    </source>
</evidence>
<keyword evidence="7 9" id="KW-1133">Transmembrane helix</keyword>
<comment type="function">
    <text evidence="9">Plasma membrane transporter mediating the uptake by cells of the water soluble vitamin B2/riboflavin that plays a key role in biochemical oxidation-reduction reactions of the carbohydrate, lipid, and amino acid metabolism.</text>
</comment>
<feature type="transmembrane region" description="Helical" evidence="9">
    <location>
        <begin position="148"/>
        <end position="168"/>
    </location>
</feature>
<dbReference type="EMBL" id="JH430221">
    <property type="status" value="NOT_ANNOTATED_CDS"/>
    <property type="molecule type" value="Genomic_DNA"/>
</dbReference>